<dbReference type="GO" id="GO:0016887">
    <property type="term" value="F:ATP hydrolysis activity"/>
    <property type="evidence" value="ECO:0007669"/>
    <property type="project" value="InterPro"/>
</dbReference>
<sequence>MNDFLVENLTQTVGDQTVFKNLSFIIHDSDRIGIIGVNGSGKTTLLDVLSGRLGFSGDRSPFSRRKDYQIAYLRQEADFAEDKTVLETVLSDDLPEIALIREYELLMSDYAKADPQRLERLMAEMDALSAWTIESEVKAVLSRLGIHNLTQKVKTLSGGMRRRVQLAQVLLADADLFLLDEPTNHLDIETIAWLADFLKSRKKTLMFVTHDRYFLDSLSTRIFELAHAELTEYQGNYQDYLRLKAEKDERQAAYLHKQKQLYKQELNWMRTQPQARATKQEARIKRFGALEKELAQSQPQKQLEFHFEASRIGKKVLEFTDVDLKYDSDYLFCNFSLLLQNKDRIGIVGPNGVGKTSLLNMISGDLAPSGGSIDIGETVRVGYFSQQIRGMDENKRLIAYLQEKAETVRTRSGLISVTELLEQFLFPPESHGKLIAKLSGGEKKRLYLLQILLEKPNLLLLDEPTNDLDIETLAVLEKFLENFSGPVIAVSHDRYFLDRVCNKILAFENGQISQFVGNYSDYLAEKNREKSNYSEPSAAETSLTSVKDKPRKTRLTYFEQQEWSRIEADIEQLEAAIEDITALMQDNASDYEKLADLQNQLDEKNAELLQKYERYDYLSDKQNEK</sequence>
<dbReference type="InterPro" id="IPR003593">
    <property type="entry name" value="AAA+_ATPase"/>
</dbReference>
<dbReference type="FunFam" id="3.40.50.300:FF:000309">
    <property type="entry name" value="ABC transporter ATP-binding protein"/>
    <property type="match status" value="1"/>
</dbReference>
<organism evidence="6 7">
    <name type="scientific">Streptococcus pantholopis</name>
    <dbReference type="NCBI Taxonomy" id="1811193"/>
    <lineage>
        <taxon>Bacteria</taxon>
        <taxon>Bacillati</taxon>
        <taxon>Bacillota</taxon>
        <taxon>Bacilli</taxon>
        <taxon>Lactobacillales</taxon>
        <taxon>Streptococcaceae</taxon>
        <taxon>Streptococcus</taxon>
    </lineage>
</organism>
<dbReference type="GO" id="GO:0003677">
    <property type="term" value="F:DNA binding"/>
    <property type="evidence" value="ECO:0007669"/>
    <property type="project" value="InterPro"/>
</dbReference>
<feature type="coiled-coil region" evidence="4">
    <location>
        <begin position="570"/>
        <end position="614"/>
    </location>
</feature>
<dbReference type="PROSITE" id="PS00211">
    <property type="entry name" value="ABC_TRANSPORTER_1"/>
    <property type="match status" value="1"/>
</dbReference>
<evidence type="ECO:0000313" key="6">
    <source>
        <dbReference type="EMBL" id="AND79183.1"/>
    </source>
</evidence>
<dbReference type="InterPro" id="IPR017871">
    <property type="entry name" value="ABC_transporter-like_CS"/>
</dbReference>
<keyword evidence="4" id="KW-0175">Coiled coil</keyword>
<dbReference type="FunFam" id="3.40.50.300:FF:000011">
    <property type="entry name" value="Putative ABC transporter ATP-binding component"/>
    <property type="match status" value="1"/>
</dbReference>
<dbReference type="PROSITE" id="PS50893">
    <property type="entry name" value="ABC_TRANSPORTER_2"/>
    <property type="match status" value="2"/>
</dbReference>
<feature type="domain" description="ABC transporter" evidence="5">
    <location>
        <begin position="317"/>
        <end position="534"/>
    </location>
</feature>
<dbReference type="SUPFAM" id="SSF52540">
    <property type="entry name" value="P-loop containing nucleoside triphosphate hydrolases"/>
    <property type="match status" value="2"/>
</dbReference>
<dbReference type="Gene3D" id="3.40.50.300">
    <property type="entry name" value="P-loop containing nucleotide triphosphate hydrolases"/>
    <property type="match status" value="2"/>
</dbReference>
<evidence type="ECO:0000313" key="7">
    <source>
        <dbReference type="Proteomes" id="UP000077317"/>
    </source>
</evidence>
<gene>
    <name evidence="6" type="ORF">A0O21_03645</name>
</gene>
<dbReference type="KEGG" id="spat:A0O21_03645"/>
<evidence type="ECO:0000256" key="3">
    <source>
        <dbReference type="ARBA" id="ARBA00022840"/>
    </source>
</evidence>
<evidence type="ECO:0000256" key="4">
    <source>
        <dbReference type="SAM" id="Coils"/>
    </source>
</evidence>
<dbReference type="InterPro" id="IPR032781">
    <property type="entry name" value="ABC_tran_Xtn"/>
</dbReference>
<evidence type="ECO:0000256" key="2">
    <source>
        <dbReference type="ARBA" id="ARBA00022741"/>
    </source>
</evidence>
<evidence type="ECO:0000259" key="5">
    <source>
        <dbReference type="PROSITE" id="PS50893"/>
    </source>
</evidence>
<keyword evidence="2" id="KW-0547">Nucleotide-binding</keyword>
<dbReference type="InterPro" id="IPR037118">
    <property type="entry name" value="Val-tRNA_synth_C_sf"/>
</dbReference>
<dbReference type="AlphaFoldDB" id="A0A172Q6Q7"/>
<dbReference type="PANTHER" id="PTHR42855">
    <property type="entry name" value="ABC TRANSPORTER ATP-BINDING SUBUNIT"/>
    <property type="match status" value="1"/>
</dbReference>
<dbReference type="EMBL" id="CP014699">
    <property type="protein sequence ID" value="AND79183.1"/>
    <property type="molecule type" value="Genomic_DNA"/>
</dbReference>
<keyword evidence="1" id="KW-0677">Repeat</keyword>
<proteinExistence type="predicted"/>
<dbReference type="Pfam" id="PF00005">
    <property type="entry name" value="ABC_tran"/>
    <property type="match status" value="2"/>
</dbReference>
<name>A0A172Q6Q7_9STRE</name>
<reference evidence="6 7" key="1">
    <citation type="journal article" date="2016" name="Int. J. Syst. Evol. Microbiol.">
        <title>Streptococcuspantholopis sp. nov., isolated from faeces of the Tibetan antelope (Pantholops hodgsonii).</title>
        <authorList>
            <person name="Bai X."/>
            <person name="Xiong Y."/>
            <person name="Lu S."/>
            <person name="Jin D."/>
            <person name="Lai X."/>
            <person name="Yang J."/>
            <person name="Niu L."/>
            <person name="Hu S."/>
            <person name="Meng X."/>
            <person name="Pu J."/>
            <person name="Ye C."/>
            <person name="Xu J."/>
        </authorList>
    </citation>
    <scope>NUCLEOTIDE SEQUENCE [LARGE SCALE GENOMIC DNA]</scope>
    <source>
        <strain evidence="6 7">TA 26</strain>
    </source>
</reference>
<dbReference type="STRING" id="1811193.A0O21_03645"/>
<dbReference type="InterPro" id="IPR051309">
    <property type="entry name" value="ABCF_ATPase"/>
</dbReference>
<dbReference type="SMART" id="SM00382">
    <property type="entry name" value="AAA"/>
    <property type="match status" value="2"/>
</dbReference>
<dbReference type="RefSeq" id="WP_067061432.1">
    <property type="nucleotide sequence ID" value="NZ_CP014699.1"/>
</dbReference>
<evidence type="ECO:0000256" key="1">
    <source>
        <dbReference type="ARBA" id="ARBA00022737"/>
    </source>
</evidence>
<dbReference type="CDD" id="cd03221">
    <property type="entry name" value="ABCF_EF-3"/>
    <property type="match status" value="2"/>
</dbReference>
<dbReference type="OrthoDB" id="9760950at2"/>
<dbReference type="Pfam" id="PF16326">
    <property type="entry name" value="ABC_tran_CTD"/>
    <property type="match status" value="1"/>
</dbReference>
<dbReference type="GO" id="GO:0005524">
    <property type="term" value="F:ATP binding"/>
    <property type="evidence" value="ECO:0007669"/>
    <property type="project" value="UniProtKB-KW"/>
</dbReference>
<reference evidence="7" key="2">
    <citation type="submission" date="2016-03" db="EMBL/GenBank/DDBJ databases">
        <title>Streptococcus antelopensis sp. nov., isolated from the feces of the Tibetan antelope (Pantholops hodgsonii) in Hoh Xil National Nature Reserve, Qinghai, China.</title>
        <authorList>
            <person name="Bai X."/>
        </authorList>
    </citation>
    <scope>NUCLEOTIDE SEQUENCE [LARGE SCALE GENOMIC DNA]</scope>
    <source>
        <strain evidence="7">TA 26</strain>
    </source>
</reference>
<keyword evidence="3 6" id="KW-0067">ATP-binding</keyword>
<dbReference type="PANTHER" id="PTHR42855:SF1">
    <property type="entry name" value="ABC TRANSPORTER DOMAIN-CONTAINING PROTEIN"/>
    <property type="match status" value="1"/>
</dbReference>
<dbReference type="InterPro" id="IPR003439">
    <property type="entry name" value="ABC_transporter-like_ATP-bd"/>
</dbReference>
<dbReference type="InterPro" id="IPR032524">
    <property type="entry name" value="ABC_tran_C"/>
</dbReference>
<dbReference type="InterPro" id="IPR027417">
    <property type="entry name" value="P-loop_NTPase"/>
</dbReference>
<protein>
    <submittedName>
        <fullName evidence="6">Antibiotic ABC transporter ATP-binding protein</fullName>
    </submittedName>
</protein>
<accession>A0A172Q6Q7</accession>
<dbReference type="Proteomes" id="UP000077317">
    <property type="component" value="Chromosome"/>
</dbReference>
<keyword evidence="7" id="KW-1185">Reference proteome</keyword>
<feature type="domain" description="ABC transporter" evidence="5">
    <location>
        <begin position="4"/>
        <end position="252"/>
    </location>
</feature>
<dbReference type="Pfam" id="PF12848">
    <property type="entry name" value="ABC_tran_Xtn"/>
    <property type="match status" value="1"/>
</dbReference>
<dbReference type="Gene3D" id="1.10.287.380">
    <property type="entry name" value="Valyl-tRNA synthetase, C-terminal domain"/>
    <property type="match status" value="1"/>
</dbReference>